<evidence type="ECO:0000313" key="7">
    <source>
        <dbReference type="Ensembl" id="ENSLAFP00000027820.1"/>
    </source>
</evidence>
<dbReference type="Proteomes" id="UP000007646">
    <property type="component" value="Unassembled WGS sequence"/>
</dbReference>
<keyword evidence="4" id="KW-0694">RNA-binding</keyword>
<evidence type="ECO:0000256" key="5">
    <source>
        <dbReference type="ARBA" id="ARBA00023242"/>
    </source>
</evidence>
<feature type="domain" description="Zinc finger CHHC-type" evidence="6">
    <location>
        <begin position="113"/>
        <end position="132"/>
    </location>
</feature>
<organism evidence="7 8">
    <name type="scientific">Loxodonta africana</name>
    <name type="common">African elephant</name>
    <dbReference type="NCBI Taxonomy" id="9785"/>
    <lineage>
        <taxon>Eukaryota</taxon>
        <taxon>Metazoa</taxon>
        <taxon>Chordata</taxon>
        <taxon>Craniata</taxon>
        <taxon>Vertebrata</taxon>
        <taxon>Euteleostomi</taxon>
        <taxon>Mammalia</taxon>
        <taxon>Eutheria</taxon>
        <taxon>Afrotheria</taxon>
        <taxon>Proboscidea</taxon>
        <taxon>Elephantidae</taxon>
        <taxon>Loxodonta</taxon>
    </lineage>
</organism>
<dbReference type="AlphaFoldDB" id="G3UJ12"/>
<accession>G3UJ12</accession>
<sequence length="281" mass="30486">FYCKIQDVAQGIRFTYTREGRPSDEAFVELESEDEVKLALKEDRETVAYRCVDVFKSSNIEMETHYDPPRKLMAMQWPDAYCRPGAGSVYNRIGRGADFERMRYGAYGGGYEMSDHRYGDGGSIFQSITGRCVHMLGLRYRATENPLNPARVHIEMGPDGRVPGEADVEFATHEDALAAMSKDKVNMQHRYVELFLNSTAGASSCPCGSQMIGAIGLSNQSSYDGPASQQLNGGYESGYGGQSSISGYEHGVSSQGAIHSSGSHASMGVNGMGGMGGGWGM</sequence>
<dbReference type="Ensembl" id="ENSLAFT00000032163.1">
    <property type="protein sequence ID" value="ENSLAFP00000027820.1"/>
    <property type="gene ID" value="ENSLAFG00000027079.1"/>
</dbReference>
<evidence type="ECO:0000256" key="2">
    <source>
        <dbReference type="ARBA" id="ARBA00022553"/>
    </source>
</evidence>
<dbReference type="GeneTree" id="ENSGT00940000153503"/>
<dbReference type="STRING" id="9785.ENSLAFP00000027820"/>
<dbReference type="Pfam" id="PF08080">
    <property type="entry name" value="zf-RNPHF"/>
    <property type="match status" value="1"/>
</dbReference>
<dbReference type="PANTHER" id="PTHR13976">
    <property type="entry name" value="HETEROGENEOUS NUCLEAR RIBONUCLEOPROTEIN-RELATED"/>
    <property type="match status" value="1"/>
</dbReference>
<evidence type="ECO:0000256" key="3">
    <source>
        <dbReference type="ARBA" id="ARBA00022737"/>
    </source>
</evidence>
<reference evidence="7" key="3">
    <citation type="submission" date="2025-09" db="UniProtKB">
        <authorList>
            <consortium name="Ensembl"/>
        </authorList>
    </citation>
    <scope>IDENTIFICATION</scope>
    <source>
        <strain evidence="7">Isolate ISIS603380</strain>
    </source>
</reference>
<dbReference type="InParanoid" id="G3UJ12"/>
<evidence type="ECO:0000313" key="8">
    <source>
        <dbReference type="Proteomes" id="UP000007646"/>
    </source>
</evidence>
<comment type="subcellular location">
    <subcellularLocation>
        <location evidence="1">Nucleus</location>
    </subcellularLocation>
</comment>
<reference evidence="7 8" key="1">
    <citation type="submission" date="2009-06" db="EMBL/GenBank/DDBJ databases">
        <title>The Genome Sequence of Loxodonta africana (African elephant).</title>
        <authorList>
            <person name="Di Palma F."/>
            <person name="Heiman D."/>
            <person name="Young S."/>
            <person name="Johnson J."/>
            <person name="Lander E.S."/>
            <person name="Lindblad-Toh K."/>
        </authorList>
    </citation>
    <scope>NUCLEOTIDE SEQUENCE [LARGE SCALE GENOMIC DNA]</scope>
    <source>
        <strain evidence="7 8">Isolate ISIS603380</strain>
    </source>
</reference>
<keyword evidence="3" id="KW-0677">Repeat</keyword>
<keyword evidence="5" id="KW-0539">Nucleus</keyword>
<dbReference type="InterPro" id="IPR035979">
    <property type="entry name" value="RBD_domain_sf"/>
</dbReference>
<keyword evidence="8" id="KW-1185">Reference proteome</keyword>
<dbReference type="InterPro" id="IPR012996">
    <property type="entry name" value="Znf_CHHC"/>
</dbReference>
<dbReference type="eggNOG" id="KOG4211">
    <property type="taxonomic scope" value="Eukaryota"/>
</dbReference>
<evidence type="ECO:0000256" key="1">
    <source>
        <dbReference type="ARBA" id="ARBA00004123"/>
    </source>
</evidence>
<dbReference type="GO" id="GO:0003723">
    <property type="term" value="F:RNA binding"/>
    <property type="evidence" value="ECO:0007669"/>
    <property type="project" value="UniProtKB-KW"/>
</dbReference>
<reference evidence="7" key="2">
    <citation type="submission" date="2025-08" db="UniProtKB">
        <authorList>
            <consortium name="Ensembl"/>
        </authorList>
    </citation>
    <scope>IDENTIFICATION</scope>
    <source>
        <strain evidence="7">Isolate ISIS603380</strain>
    </source>
</reference>
<dbReference type="SUPFAM" id="SSF54928">
    <property type="entry name" value="RNA-binding domain, RBD"/>
    <property type="match status" value="2"/>
</dbReference>
<evidence type="ECO:0000259" key="6">
    <source>
        <dbReference type="Pfam" id="PF08080"/>
    </source>
</evidence>
<dbReference type="Gene3D" id="3.30.70.330">
    <property type="match status" value="2"/>
</dbReference>
<dbReference type="GO" id="GO:0005634">
    <property type="term" value="C:nucleus"/>
    <property type="evidence" value="ECO:0007669"/>
    <property type="project" value="UniProtKB-SubCell"/>
</dbReference>
<dbReference type="InterPro" id="IPR012677">
    <property type="entry name" value="Nucleotide-bd_a/b_plait_sf"/>
</dbReference>
<proteinExistence type="predicted"/>
<name>G3UJ12_LOXAF</name>
<evidence type="ECO:0000256" key="4">
    <source>
        <dbReference type="ARBA" id="ARBA00022884"/>
    </source>
</evidence>
<keyword evidence="2" id="KW-0597">Phosphoprotein</keyword>
<dbReference type="InterPro" id="IPR050666">
    <property type="entry name" value="ESRP"/>
</dbReference>
<dbReference type="HOGENOM" id="CLU_032003_1_0_1"/>
<protein>
    <recommendedName>
        <fullName evidence="6">Zinc finger CHHC-type domain-containing protein</fullName>
    </recommendedName>
</protein>